<accession>A0AAE1B9N4</accession>
<dbReference type="Proteomes" id="UP001283361">
    <property type="component" value="Unassembled WGS sequence"/>
</dbReference>
<reference evidence="1" key="1">
    <citation type="journal article" date="2023" name="G3 (Bethesda)">
        <title>A reference genome for the long-term kleptoplast-retaining sea slug Elysia crispata morphotype clarki.</title>
        <authorList>
            <person name="Eastman K.E."/>
            <person name="Pendleton A.L."/>
            <person name="Shaikh M.A."/>
            <person name="Suttiyut T."/>
            <person name="Ogas R."/>
            <person name="Tomko P."/>
            <person name="Gavelis G."/>
            <person name="Widhalm J.R."/>
            <person name="Wisecaver J.H."/>
        </authorList>
    </citation>
    <scope>NUCLEOTIDE SEQUENCE</scope>
    <source>
        <strain evidence="1">ECLA1</strain>
    </source>
</reference>
<proteinExistence type="predicted"/>
<evidence type="ECO:0000313" key="2">
    <source>
        <dbReference type="Proteomes" id="UP001283361"/>
    </source>
</evidence>
<dbReference type="EMBL" id="JAWDGP010000310">
    <property type="protein sequence ID" value="KAK3801491.1"/>
    <property type="molecule type" value="Genomic_DNA"/>
</dbReference>
<sequence length="144" mass="16222">MVNRVGQLEKRGLQVSKSPVIPIEVSTTKDGQYRRHSGSGLITPFQGIKSQSLATAAAVLVSARVKAYIVLDCMSGSKLAASRSAHRTRIQIELAIRRWWRITAALLRCEWLKLLQLYDLFILHTDCTCCARRRFDDKVIHSKA</sequence>
<protein>
    <submittedName>
        <fullName evidence="1">Uncharacterized protein</fullName>
    </submittedName>
</protein>
<organism evidence="1 2">
    <name type="scientific">Elysia crispata</name>
    <name type="common">lettuce slug</name>
    <dbReference type="NCBI Taxonomy" id="231223"/>
    <lineage>
        <taxon>Eukaryota</taxon>
        <taxon>Metazoa</taxon>
        <taxon>Spiralia</taxon>
        <taxon>Lophotrochozoa</taxon>
        <taxon>Mollusca</taxon>
        <taxon>Gastropoda</taxon>
        <taxon>Heterobranchia</taxon>
        <taxon>Euthyneura</taxon>
        <taxon>Panpulmonata</taxon>
        <taxon>Sacoglossa</taxon>
        <taxon>Placobranchoidea</taxon>
        <taxon>Plakobranchidae</taxon>
        <taxon>Elysia</taxon>
    </lineage>
</organism>
<gene>
    <name evidence="1" type="ORF">RRG08_010071</name>
</gene>
<name>A0AAE1B9N4_9GAST</name>
<evidence type="ECO:0000313" key="1">
    <source>
        <dbReference type="EMBL" id="KAK3801491.1"/>
    </source>
</evidence>
<comment type="caution">
    <text evidence="1">The sequence shown here is derived from an EMBL/GenBank/DDBJ whole genome shotgun (WGS) entry which is preliminary data.</text>
</comment>
<keyword evidence="2" id="KW-1185">Reference proteome</keyword>
<dbReference type="AlphaFoldDB" id="A0AAE1B9N4"/>